<dbReference type="EMBL" id="JACHNC010000001">
    <property type="protein sequence ID" value="MBB4747743.1"/>
    <property type="molecule type" value="Genomic_DNA"/>
</dbReference>
<dbReference type="Proteomes" id="UP000590511">
    <property type="component" value="Unassembled WGS sequence"/>
</dbReference>
<dbReference type="RefSeq" id="WP_188120343.1">
    <property type="nucleotide sequence ID" value="NZ_BOMP01000156.1"/>
</dbReference>
<dbReference type="EMBL" id="BOMP01000156">
    <property type="protein sequence ID" value="GIE45186.1"/>
    <property type="molecule type" value="Genomic_DNA"/>
</dbReference>
<proteinExistence type="predicted"/>
<dbReference type="Proteomes" id="UP000631312">
    <property type="component" value="Unassembled WGS sequence"/>
</dbReference>
<dbReference type="AlphaFoldDB" id="A0A7W7HC10"/>
<keyword evidence="4" id="KW-1185">Reference proteome</keyword>
<evidence type="ECO:0000313" key="2">
    <source>
        <dbReference type="EMBL" id="MBB4747743.1"/>
    </source>
</evidence>
<reference evidence="1 4" key="2">
    <citation type="submission" date="2021-01" db="EMBL/GenBank/DDBJ databases">
        <title>Whole genome shotgun sequence of Actinoplanes lobatus NBRC 12513.</title>
        <authorList>
            <person name="Komaki H."/>
            <person name="Tamura T."/>
        </authorList>
    </citation>
    <scope>NUCLEOTIDE SEQUENCE [LARGE SCALE GENOMIC DNA]</scope>
    <source>
        <strain evidence="1 4">NBRC 12513</strain>
    </source>
</reference>
<reference evidence="2 3" key="1">
    <citation type="submission" date="2020-08" db="EMBL/GenBank/DDBJ databases">
        <title>Sequencing the genomes of 1000 actinobacteria strains.</title>
        <authorList>
            <person name="Klenk H.-P."/>
        </authorList>
    </citation>
    <scope>NUCLEOTIDE SEQUENCE [LARGE SCALE GENOMIC DNA]</scope>
    <source>
        <strain evidence="2 3">DSM 43150</strain>
    </source>
</reference>
<accession>A0A7W7HC10</accession>
<protein>
    <submittedName>
        <fullName evidence="2">Uncharacterized protein</fullName>
    </submittedName>
</protein>
<evidence type="ECO:0000313" key="4">
    <source>
        <dbReference type="Proteomes" id="UP000631312"/>
    </source>
</evidence>
<name>A0A7W7HC10_9ACTN</name>
<comment type="caution">
    <text evidence="2">The sequence shown here is derived from an EMBL/GenBank/DDBJ whole genome shotgun (WGS) entry which is preliminary data.</text>
</comment>
<dbReference type="Gene3D" id="2.60.120.260">
    <property type="entry name" value="Galactose-binding domain-like"/>
    <property type="match status" value="1"/>
</dbReference>
<gene>
    <name evidence="1" type="ORF">Alo02nite_80840</name>
    <name evidence="2" type="ORF">BJ964_001904</name>
</gene>
<evidence type="ECO:0000313" key="1">
    <source>
        <dbReference type="EMBL" id="GIE45186.1"/>
    </source>
</evidence>
<sequence length="1080" mass="114895">MDFPAQQLPVRVYLAPGGDPAVPAGWVWQPITGDVRVSSGITVEMGADDEAAAADPGKASVTIDNTGGHYTTRNPLGRHYPKLRRNTPIRIALAPLADTFNRTVAAGWGTASDGPAWVGYTAVGGDIHNGVTGLSVTPAAGGRIEVPTGAVYNRRVSMGGAKLLDADVTVDVRYPALAVGANAYAGPLLRFGPHPKGGTTWYLVAADFTTAGTVSLVIYFARNNGVNLLPTTFAGIPHDPAAYYRIRALIEGDRIYGKVWKVGDPEPATWHVLYHHADGTATLIPGEVGFRASINPGNTNPDRVFYVRNLAVESNLFVGTVPAWPPRWDRSGRNATVPITAAGVLRRIAQGKAPLRSPLVRQMLANAPTQYIPLQDGDDATTLAASEVSGAEPATLYGVTMGQDDTLPGATTVATMATGSLITTKIPPHNAPDGWTFVCFFRLAALPPSEFELLRLLVAGGTAKVWTVVMETGGGISIRGLDDDGAIIYKGGITFNATGVDPRRWNALQIKLTRPTGTTVNVDIYAYPLVSPNVTTFYGAGLVEGSDPYTGTPGTVSTIRVTGATGWLNGNIGHLFYSVTRDVEFVAYDFLRSAWGYLGELAGARIRRLCSEEGMPVTIVPGDSEALGQQKEATFVELLQEAERTDLGRLYELGAGLAYVTRGARYNAAPGMELDFRMFDGDGDVGEEPEPTDDDQQVRNDITVNRVGGSSARAVDLDHIAAEGRYDEAFTVSLPTDNRLTAHANWRLRLLTTDELRWPRIVINLAARPELIFPVLCLRPGTRITLDNPPMEVIGPAVDLIVDGYTFDIGPFAFTATLTCSPAGPWQVGTIGAGRVDSTTTTLATALDAAGTDLRLATPGQWTTRPASYPFDLVIAGERVRALGPGNVRIAHQFTTDAEDWTVEPGGGAAARSTVVAKRGPASLMITPAGGVAYARAYGPTVADATTVGTTYAAGMWVYATEDVTDLRLIVEYFAGATYVTGHGYDGDPFTLPAATWTYVQKTFSATPATTTRARLQVRLGGTPPASNKIYVSHPMLFDPAAIATTSPYRMTGARGLNDVTRPLPAGSPVRLWRAARVAL</sequence>
<evidence type="ECO:0000313" key="3">
    <source>
        <dbReference type="Proteomes" id="UP000590511"/>
    </source>
</evidence>
<organism evidence="2 3">
    <name type="scientific">Actinoplanes lobatus</name>
    <dbReference type="NCBI Taxonomy" id="113568"/>
    <lineage>
        <taxon>Bacteria</taxon>
        <taxon>Bacillati</taxon>
        <taxon>Actinomycetota</taxon>
        <taxon>Actinomycetes</taxon>
        <taxon>Micromonosporales</taxon>
        <taxon>Micromonosporaceae</taxon>
        <taxon>Actinoplanes</taxon>
    </lineage>
</organism>